<accession>A0A5A9XM80</accession>
<feature type="transmembrane region" description="Helical" evidence="7">
    <location>
        <begin position="109"/>
        <end position="141"/>
    </location>
</feature>
<feature type="transmembrane region" description="Helical" evidence="7">
    <location>
        <begin position="42"/>
        <end position="62"/>
    </location>
</feature>
<protein>
    <submittedName>
        <fullName evidence="9">MgtC/SapB family protein</fullName>
    </submittedName>
</protein>
<dbReference type="InterPro" id="IPR049177">
    <property type="entry name" value="MgtC_SapB_SrpB_YhiD_N"/>
</dbReference>
<evidence type="ECO:0000256" key="1">
    <source>
        <dbReference type="ARBA" id="ARBA00004651"/>
    </source>
</evidence>
<evidence type="ECO:0000256" key="4">
    <source>
        <dbReference type="ARBA" id="ARBA00022692"/>
    </source>
</evidence>
<dbReference type="RefSeq" id="WP_149306119.1">
    <property type="nucleotide sequence ID" value="NZ_SRSD01000002.1"/>
</dbReference>
<feature type="domain" description="MgtC/SapB/SrpB/YhiD N-terminal" evidence="8">
    <location>
        <begin position="14"/>
        <end position="145"/>
    </location>
</feature>
<keyword evidence="10" id="KW-1185">Reference proteome</keyword>
<proteinExistence type="inferred from homology"/>
<dbReference type="Proteomes" id="UP000324298">
    <property type="component" value="Unassembled WGS sequence"/>
</dbReference>
<dbReference type="PANTHER" id="PTHR33778:SF1">
    <property type="entry name" value="MAGNESIUM TRANSPORTER YHID-RELATED"/>
    <property type="match status" value="1"/>
</dbReference>
<dbReference type="Pfam" id="PF02308">
    <property type="entry name" value="MgtC"/>
    <property type="match status" value="1"/>
</dbReference>
<dbReference type="GO" id="GO:0005886">
    <property type="term" value="C:plasma membrane"/>
    <property type="evidence" value="ECO:0007669"/>
    <property type="project" value="UniProtKB-SubCell"/>
</dbReference>
<evidence type="ECO:0000256" key="7">
    <source>
        <dbReference type="SAM" id="Phobius"/>
    </source>
</evidence>
<keyword evidence="5 7" id="KW-1133">Transmembrane helix</keyword>
<comment type="similarity">
    <text evidence="2">Belongs to the MgtC/SapB family.</text>
</comment>
<keyword evidence="6 7" id="KW-0472">Membrane</keyword>
<reference evidence="9 10" key="1">
    <citation type="submission" date="2019-04" db="EMBL/GenBank/DDBJ databases">
        <title>Geobacter ruber sp. nov., ferric-reducing bacteria isolated from paddy soil.</title>
        <authorList>
            <person name="Xu Z."/>
            <person name="Masuda Y."/>
            <person name="Itoh H."/>
            <person name="Senoo K."/>
        </authorList>
    </citation>
    <scope>NUCLEOTIDE SEQUENCE [LARGE SCALE GENOMIC DNA]</scope>
    <source>
        <strain evidence="9 10">Red88</strain>
    </source>
</reference>
<feature type="transmembrane region" description="Helical" evidence="7">
    <location>
        <begin position="74"/>
        <end position="94"/>
    </location>
</feature>
<evidence type="ECO:0000313" key="9">
    <source>
        <dbReference type="EMBL" id="KAA0893960.1"/>
    </source>
</evidence>
<sequence>MTPVDFDYQMMGRLLLAALFGALIGLEREIHGRPAGFRTHLLVSLGSALFVAVSISFYRMFGNFGGVLPVGIDAGRVAAQVVTGIGFLGAGAIIRERTSVRGLTTAACLWVAAAVGVACGVGLFALSALVTAIALVSLIALKKIEGMLSRDTYAILTVHSDDSDGQLERITQAVLACGYRMTLLGMERRPVAGLLVYEFQLKLHGRELAVDALESVSAISGIRDVTVKVNAVA</sequence>
<keyword evidence="4 7" id="KW-0812">Transmembrane</keyword>
<keyword evidence="3" id="KW-1003">Cell membrane</keyword>
<comment type="caution">
    <text evidence="9">The sequence shown here is derived from an EMBL/GenBank/DDBJ whole genome shotgun (WGS) entry which is preliminary data.</text>
</comment>
<evidence type="ECO:0000256" key="6">
    <source>
        <dbReference type="ARBA" id="ARBA00023136"/>
    </source>
</evidence>
<dbReference type="PRINTS" id="PR01837">
    <property type="entry name" value="MGTCSAPBPROT"/>
</dbReference>
<evidence type="ECO:0000256" key="5">
    <source>
        <dbReference type="ARBA" id="ARBA00022989"/>
    </source>
</evidence>
<evidence type="ECO:0000256" key="3">
    <source>
        <dbReference type="ARBA" id="ARBA00022475"/>
    </source>
</evidence>
<name>A0A5A9XM80_9BACT</name>
<evidence type="ECO:0000259" key="8">
    <source>
        <dbReference type="Pfam" id="PF02308"/>
    </source>
</evidence>
<gene>
    <name evidence="9" type="ORF">ET418_03050</name>
</gene>
<evidence type="ECO:0000313" key="10">
    <source>
        <dbReference type="Proteomes" id="UP000324298"/>
    </source>
</evidence>
<organism evidence="9 10">
    <name type="scientific">Oryzomonas rubra</name>
    <dbReference type="NCBI Taxonomy" id="2509454"/>
    <lineage>
        <taxon>Bacteria</taxon>
        <taxon>Pseudomonadati</taxon>
        <taxon>Thermodesulfobacteriota</taxon>
        <taxon>Desulfuromonadia</taxon>
        <taxon>Geobacterales</taxon>
        <taxon>Geobacteraceae</taxon>
        <taxon>Oryzomonas</taxon>
    </lineage>
</organism>
<dbReference type="InterPro" id="IPR003416">
    <property type="entry name" value="MgtC/SapB/SrpB/YhiD_fam"/>
</dbReference>
<dbReference type="PANTHER" id="PTHR33778">
    <property type="entry name" value="PROTEIN MGTC"/>
    <property type="match status" value="1"/>
</dbReference>
<dbReference type="AlphaFoldDB" id="A0A5A9XM80"/>
<dbReference type="EMBL" id="SRSD01000002">
    <property type="protein sequence ID" value="KAA0893960.1"/>
    <property type="molecule type" value="Genomic_DNA"/>
</dbReference>
<comment type="subcellular location">
    <subcellularLocation>
        <location evidence="1">Cell membrane</location>
        <topology evidence="1">Multi-pass membrane protein</topology>
    </subcellularLocation>
</comment>
<evidence type="ECO:0000256" key="2">
    <source>
        <dbReference type="ARBA" id="ARBA00009298"/>
    </source>
</evidence>
<dbReference type="OrthoDB" id="9811198at2"/>